<sequence length="587" mass="67310">MRAYMKIISCMLLICFILFQRSFSKSLEANDKHIPLELPHCTKTSTIEGSQHSYDDLGNITKELYSTQHHMVLSETACVIIKKNNNTRGDILHTLQYIRLEQHYPITGEYSFGIPFITTSCICDCSGGSHHCNLRDYKYRDCTSASVCYRTFHPYQNSAGCSSTHGAELCCETKIEPYKNWLFQAIRLKQPNTFVILRYRAFEHKNNIWTQYNDDTIDVPLNNGAAKFDINSFHKIELIVAGSRPHREVTPGLYFYRRKYDVESIDKTVDVRTGIAINDILETNLDRLGWLRFEKNRWTIKKGNIKITEAHHANVIDCQDQLYSSTLNAEQYVIKSTTGEVKNYELGNILADDPWIDKIEVTDRIMKVSHAEGISVFVNMKTEIQPKLFHHSSTFTSFDGTIELDKNSNRFLNITVYGGKGTLIGQVYSNSEKRDVDIVFSVQIVKNENDLNIFRTVVSIPASINSTRYICFYPSEFLDSISCKWFRYISIPLTEYSVAEPWLTGKSTCYECNSKSLEDWFLKFSPRNWFANINSPTEFIVCVVEISICILAVILIFCFFTQCVIPVIKCSMCVGNCFSGSKVPTKV</sequence>
<evidence type="ECO:0000313" key="4">
    <source>
        <dbReference type="WBParaSite" id="PTRK_0000737800.1"/>
    </source>
</evidence>
<dbReference type="PANTHER" id="PTHR37415">
    <property type="entry name" value="EFF-1A"/>
    <property type="match status" value="1"/>
</dbReference>
<keyword evidence="1" id="KW-1133">Transmembrane helix</keyword>
<proteinExistence type="predicted"/>
<keyword evidence="1" id="KW-0472">Membrane</keyword>
<feature type="signal peptide" evidence="2">
    <location>
        <begin position="1"/>
        <end position="24"/>
    </location>
</feature>
<dbReference type="Gene3D" id="2.60.40.3980">
    <property type="entry name" value="Cell-cell fusogen EFF/AFF, domain 3"/>
    <property type="match status" value="1"/>
</dbReference>
<dbReference type="Proteomes" id="UP000038045">
    <property type="component" value="Unplaced"/>
</dbReference>
<dbReference type="PANTHER" id="PTHR37415:SF1">
    <property type="entry name" value="CELL FUSION PROTEIN AFF-1"/>
    <property type="match status" value="1"/>
</dbReference>
<name>A0A0N4ZHI0_PARTI</name>
<dbReference type="GO" id="GO:0044291">
    <property type="term" value="C:cell-cell contact zone"/>
    <property type="evidence" value="ECO:0007669"/>
    <property type="project" value="TreeGrafter"/>
</dbReference>
<keyword evidence="3" id="KW-1185">Reference proteome</keyword>
<evidence type="ECO:0000313" key="3">
    <source>
        <dbReference type="Proteomes" id="UP000038045"/>
    </source>
</evidence>
<feature type="transmembrane region" description="Helical" evidence="1">
    <location>
        <begin position="538"/>
        <end position="560"/>
    </location>
</feature>
<evidence type="ECO:0000256" key="2">
    <source>
        <dbReference type="SAM" id="SignalP"/>
    </source>
</evidence>
<evidence type="ECO:0000256" key="1">
    <source>
        <dbReference type="SAM" id="Phobius"/>
    </source>
</evidence>
<keyword evidence="2" id="KW-0732">Signal</keyword>
<dbReference type="STRING" id="131310.A0A0N4ZHI0"/>
<dbReference type="AlphaFoldDB" id="A0A0N4ZHI0"/>
<dbReference type="InterPro" id="IPR043076">
    <property type="entry name" value="Fusogen_EFF/AFF_dom3"/>
</dbReference>
<dbReference type="GO" id="GO:0000768">
    <property type="term" value="P:syncytium formation by plasma membrane fusion"/>
    <property type="evidence" value="ECO:0007669"/>
    <property type="project" value="TreeGrafter"/>
</dbReference>
<dbReference type="InterPro" id="IPR029213">
    <property type="entry name" value="Fusogen_EFF/AFF"/>
</dbReference>
<dbReference type="Pfam" id="PF14884">
    <property type="entry name" value="EFF-AFF"/>
    <property type="match status" value="1"/>
</dbReference>
<dbReference type="Gene3D" id="2.60.98.60">
    <property type="entry name" value="Cell-cell fusogen EFF/AFF, domain 1"/>
    <property type="match status" value="2"/>
</dbReference>
<protein>
    <submittedName>
        <fullName evidence="4">HAP2-GCS1 domain-containing protein</fullName>
    </submittedName>
</protein>
<reference evidence="4" key="1">
    <citation type="submission" date="2017-02" db="UniProtKB">
        <authorList>
            <consortium name="WormBaseParasite"/>
        </authorList>
    </citation>
    <scope>IDENTIFICATION</scope>
</reference>
<accession>A0A0N4ZHI0</accession>
<organism evidence="3 4">
    <name type="scientific">Parastrongyloides trichosuri</name>
    <name type="common">Possum-specific nematode worm</name>
    <dbReference type="NCBI Taxonomy" id="131310"/>
    <lineage>
        <taxon>Eukaryota</taxon>
        <taxon>Metazoa</taxon>
        <taxon>Ecdysozoa</taxon>
        <taxon>Nematoda</taxon>
        <taxon>Chromadorea</taxon>
        <taxon>Rhabditida</taxon>
        <taxon>Tylenchina</taxon>
        <taxon>Panagrolaimomorpha</taxon>
        <taxon>Strongyloidoidea</taxon>
        <taxon>Strongyloididae</taxon>
        <taxon>Parastrongyloides</taxon>
    </lineage>
</organism>
<feature type="chain" id="PRO_5005891700" evidence="2">
    <location>
        <begin position="25"/>
        <end position="587"/>
    </location>
</feature>
<keyword evidence="1" id="KW-0812">Transmembrane</keyword>
<dbReference type="WBParaSite" id="PTRK_0000737800.1">
    <property type="protein sequence ID" value="PTRK_0000737800.1"/>
    <property type="gene ID" value="PTRK_0000737800"/>
</dbReference>